<dbReference type="EMBL" id="JYDV01005268">
    <property type="protein sequence ID" value="KRY94720.1"/>
    <property type="molecule type" value="Genomic_DNA"/>
</dbReference>
<sequence length="31" mass="3696">MGKANFEGKLLHDYWIVFAKTLQNTIIFRKL</sequence>
<comment type="caution">
    <text evidence="1">The sequence shown here is derived from an EMBL/GenBank/DDBJ whole genome shotgun (WGS) entry which is preliminary data.</text>
</comment>
<dbReference type="Proteomes" id="UP000054826">
    <property type="component" value="Unassembled WGS sequence"/>
</dbReference>
<reference evidence="1 2" key="1">
    <citation type="submission" date="2015-01" db="EMBL/GenBank/DDBJ databases">
        <title>Evolution of Trichinella species and genotypes.</title>
        <authorList>
            <person name="Korhonen P.K."/>
            <person name="Edoardo P."/>
            <person name="Giuseppe L.R."/>
            <person name="Gasser R.B."/>
        </authorList>
    </citation>
    <scope>NUCLEOTIDE SEQUENCE [LARGE SCALE GENOMIC DNA]</scope>
    <source>
        <strain evidence="1">ISS176</strain>
    </source>
</reference>
<protein>
    <submittedName>
        <fullName evidence="1">Uncharacterized protein</fullName>
    </submittedName>
</protein>
<accession>A0A0V1G905</accession>
<evidence type="ECO:0000313" key="2">
    <source>
        <dbReference type="Proteomes" id="UP000054826"/>
    </source>
</evidence>
<gene>
    <name evidence="1" type="ORF">T4C_10476</name>
</gene>
<dbReference type="AlphaFoldDB" id="A0A0V1G905"/>
<evidence type="ECO:0000313" key="1">
    <source>
        <dbReference type="EMBL" id="KRY94720.1"/>
    </source>
</evidence>
<organism evidence="1 2">
    <name type="scientific">Trichinella pseudospiralis</name>
    <name type="common">Parasitic roundworm</name>
    <dbReference type="NCBI Taxonomy" id="6337"/>
    <lineage>
        <taxon>Eukaryota</taxon>
        <taxon>Metazoa</taxon>
        <taxon>Ecdysozoa</taxon>
        <taxon>Nematoda</taxon>
        <taxon>Enoplea</taxon>
        <taxon>Dorylaimia</taxon>
        <taxon>Trichinellida</taxon>
        <taxon>Trichinellidae</taxon>
        <taxon>Trichinella</taxon>
    </lineage>
</organism>
<name>A0A0V1G905_TRIPS</name>
<proteinExistence type="predicted"/>